<evidence type="ECO:0000256" key="4">
    <source>
        <dbReference type="RuleBase" id="RU362057"/>
    </source>
</evidence>
<dbReference type="Gene3D" id="3.40.50.2000">
    <property type="entry name" value="Glycogen Phosphorylase B"/>
    <property type="match status" value="2"/>
</dbReference>
<dbReference type="Proteomes" id="UP001367508">
    <property type="component" value="Unassembled WGS sequence"/>
</dbReference>
<evidence type="ECO:0000256" key="2">
    <source>
        <dbReference type="ARBA" id="ARBA00022679"/>
    </source>
</evidence>
<keyword evidence="2 3" id="KW-0808">Transferase</keyword>
<evidence type="ECO:0000313" key="6">
    <source>
        <dbReference type="Proteomes" id="UP001367508"/>
    </source>
</evidence>
<protein>
    <recommendedName>
        <fullName evidence="4">Glycosyltransferase</fullName>
        <ecNumber evidence="4">2.4.1.-</ecNumber>
    </recommendedName>
</protein>
<name>A0AAN9Q2S4_CANGL</name>
<dbReference type="CDD" id="cd03784">
    <property type="entry name" value="GT1_Gtf-like"/>
    <property type="match status" value="1"/>
</dbReference>
<proteinExistence type="inferred from homology"/>
<sequence length="491" mass="54281">MKEKNGCNRLSCGGRLSCPVMKKEARIVIVPSAGAGHIASTIELAKLLVNHDPRLWVTELVIKFPFDRTSGNSYAQSLVSTERVNLINLLPECPTDSESTRVGQMIAVLENQKPNIKEAVSNLTGPPLAAFIVDMFCTAIIDVAKHFGVPSLVFYTSGVAFLGLMLHLHTLRERDNAEFNDSDTEFIIPSFANAVPPKALPSVVINKEWDSFFLAYGKGLKKADGFIVNSFEELESHAVHSFTHAPQPIYPVGPLLNPKAHAHVHADADNTDTFNWLDHQPPSSVIFLCFGSMGSFPEDQVREIARALENTGARFLWSLRKPQPKGSMSLPSDYPLSDLPAILPPGFLDRTAEIGKVIGWAPQAQILAHSATAGFVSHCGWNSTLESVYYGVPVATWPLHAEQQMNAFELVCELKMAVEIALDYRVDFWTGPNTLLTADKIEKGIRSLMNIDQDIKNRVKEMSEKSRKTLLQGGCSYSYLGRFTHYIMNQV</sequence>
<dbReference type="GO" id="GO:0035251">
    <property type="term" value="F:UDP-glucosyltransferase activity"/>
    <property type="evidence" value="ECO:0007669"/>
    <property type="project" value="InterPro"/>
</dbReference>
<evidence type="ECO:0000313" key="5">
    <source>
        <dbReference type="EMBL" id="KAK7320241.1"/>
    </source>
</evidence>
<evidence type="ECO:0000256" key="3">
    <source>
        <dbReference type="RuleBase" id="RU003718"/>
    </source>
</evidence>
<dbReference type="EMBL" id="JAYMYQ010000007">
    <property type="protein sequence ID" value="KAK7320241.1"/>
    <property type="molecule type" value="Genomic_DNA"/>
</dbReference>
<dbReference type="SUPFAM" id="SSF53756">
    <property type="entry name" value="UDP-Glycosyltransferase/glycogen phosphorylase"/>
    <property type="match status" value="1"/>
</dbReference>
<dbReference type="PANTHER" id="PTHR48048">
    <property type="entry name" value="GLYCOSYLTRANSFERASE"/>
    <property type="match status" value="1"/>
</dbReference>
<reference evidence="5 6" key="1">
    <citation type="submission" date="2024-01" db="EMBL/GenBank/DDBJ databases">
        <title>The genomes of 5 underutilized Papilionoideae crops provide insights into root nodulation and disease resistanc.</title>
        <authorList>
            <person name="Jiang F."/>
        </authorList>
    </citation>
    <scope>NUCLEOTIDE SEQUENCE [LARGE SCALE GENOMIC DNA]</scope>
    <source>
        <strain evidence="5">LVBAO_FW01</strain>
        <tissue evidence="5">Leaves</tissue>
    </source>
</reference>
<keyword evidence="3" id="KW-0328">Glycosyltransferase</keyword>
<dbReference type="InterPro" id="IPR002213">
    <property type="entry name" value="UDP_glucos_trans"/>
</dbReference>
<dbReference type="AlphaFoldDB" id="A0AAN9Q2S4"/>
<comment type="similarity">
    <text evidence="1 3">Belongs to the UDP-glycosyltransferase family.</text>
</comment>
<dbReference type="Pfam" id="PF00201">
    <property type="entry name" value="UDPGT"/>
    <property type="match status" value="1"/>
</dbReference>
<comment type="caution">
    <text evidence="5">The sequence shown here is derived from an EMBL/GenBank/DDBJ whole genome shotgun (WGS) entry which is preliminary data.</text>
</comment>
<keyword evidence="6" id="KW-1185">Reference proteome</keyword>
<dbReference type="PANTHER" id="PTHR48048:SF45">
    <property type="entry name" value="GLYCOSYLTRANSFERASE"/>
    <property type="match status" value="1"/>
</dbReference>
<accession>A0AAN9Q2S4</accession>
<dbReference type="PROSITE" id="PS00375">
    <property type="entry name" value="UDPGT"/>
    <property type="match status" value="1"/>
</dbReference>
<evidence type="ECO:0000256" key="1">
    <source>
        <dbReference type="ARBA" id="ARBA00009995"/>
    </source>
</evidence>
<dbReference type="InterPro" id="IPR035595">
    <property type="entry name" value="UDP_glycos_trans_CS"/>
</dbReference>
<dbReference type="InterPro" id="IPR050481">
    <property type="entry name" value="UDP-glycosyltransf_plant"/>
</dbReference>
<dbReference type="EC" id="2.4.1.-" evidence="4"/>
<organism evidence="5 6">
    <name type="scientific">Canavalia gladiata</name>
    <name type="common">Sword bean</name>
    <name type="synonym">Dolichos gladiatus</name>
    <dbReference type="NCBI Taxonomy" id="3824"/>
    <lineage>
        <taxon>Eukaryota</taxon>
        <taxon>Viridiplantae</taxon>
        <taxon>Streptophyta</taxon>
        <taxon>Embryophyta</taxon>
        <taxon>Tracheophyta</taxon>
        <taxon>Spermatophyta</taxon>
        <taxon>Magnoliopsida</taxon>
        <taxon>eudicotyledons</taxon>
        <taxon>Gunneridae</taxon>
        <taxon>Pentapetalae</taxon>
        <taxon>rosids</taxon>
        <taxon>fabids</taxon>
        <taxon>Fabales</taxon>
        <taxon>Fabaceae</taxon>
        <taxon>Papilionoideae</taxon>
        <taxon>50 kb inversion clade</taxon>
        <taxon>NPAAA clade</taxon>
        <taxon>indigoferoid/millettioid clade</taxon>
        <taxon>Phaseoleae</taxon>
        <taxon>Canavalia</taxon>
    </lineage>
</organism>
<gene>
    <name evidence="5" type="ORF">VNO77_29547</name>
</gene>
<dbReference type="FunFam" id="3.40.50.2000:FF:000056">
    <property type="entry name" value="Glycosyltransferase"/>
    <property type="match status" value="1"/>
</dbReference>